<evidence type="ECO:0000256" key="2">
    <source>
        <dbReference type="ARBA" id="ARBA00022763"/>
    </source>
</evidence>
<evidence type="ECO:0000259" key="8">
    <source>
        <dbReference type="PROSITE" id="PS51192"/>
    </source>
</evidence>
<dbReference type="InterPro" id="IPR014001">
    <property type="entry name" value="Helicase_ATP-bd"/>
</dbReference>
<evidence type="ECO:0000313" key="10">
    <source>
        <dbReference type="EMBL" id="TLD83338.1"/>
    </source>
</evidence>
<dbReference type="GO" id="GO:0016787">
    <property type="term" value="F:hydrolase activity"/>
    <property type="evidence" value="ECO:0007669"/>
    <property type="project" value="UniProtKB-KW"/>
</dbReference>
<evidence type="ECO:0000256" key="5">
    <source>
        <dbReference type="ARBA" id="ARBA00022840"/>
    </source>
</evidence>
<organism evidence="10 11">
    <name type="scientific">Helicobacter trogontum</name>
    <dbReference type="NCBI Taxonomy" id="50960"/>
    <lineage>
        <taxon>Bacteria</taxon>
        <taxon>Pseudomonadati</taxon>
        <taxon>Campylobacterota</taxon>
        <taxon>Epsilonproteobacteria</taxon>
        <taxon>Campylobacterales</taxon>
        <taxon>Helicobacteraceae</taxon>
        <taxon>Helicobacter</taxon>
    </lineage>
</organism>
<dbReference type="RefSeq" id="WP_034346717.1">
    <property type="nucleotide sequence ID" value="NZ_FZNG01000008.1"/>
</dbReference>
<dbReference type="PROSITE" id="PS51192">
    <property type="entry name" value="HELICASE_ATP_BIND_1"/>
    <property type="match status" value="1"/>
</dbReference>
<reference evidence="10 11" key="1">
    <citation type="journal article" date="2014" name="Genome Announc.">
        <title>Draft genome sequences of eight enterohepatic helicobacter species isolated from both laboratory and wild rodents.</title>
        <authorList>
            <person name="Sheh A."/>
            <person name="Shen Z."/>
            <person name="Fox J.G."/>
        </authorList>
    </citation>
    <scope>NUCLEOTIDE SEQUENCE [LARGE SCALE GENOMIC DNA]</scope>
    <source>
        <strain evidence="10 11">ATCC 700114</strain>
    </source>
</reference>
<dbReference type="GO" id="GO:0005524">
    <property type="term" value="F:ATP binding"/>
    <property type="evidence" value="ECO:0007669"/>
    <property type="project" value="UniProtKB-KW"/>
</dbReference>
<feature type="domain" description="Helicase ATP-binding" evidence="8">
    <location>
        <begin position="232"/>
        <end position="391"/>
    </location>
</feature>
<dbReference type="GO" id="GO:0003678">
    <property type="term" value="F:DNA helicase activity"/>
    <property type="evidence" value="ECO:0007669"/>
    <property type="project" value="TreeGrafter"/>
</dbReference>
<dbReference type="SMART" id="SM00487">
    <property type="entry name" value="DEXDc"/>
    <property type="match status" value="1"/>
</dbReference>
<dbReference type="InterPro" id="IPR001650">
    <property type="entry name" value="Helicase_C-like"/>
</dbReference>
<dbReference type="OrthoDB" id="9804325at2"/>
<dbReference type="SMART" id="SM00490">
    <property type="entry name" value="HELICc"/>
    <property type="match status" value="1"/>
</dbReference>
<dbReference type="PANTHER" id="PTHR47964">
    <property type="entry name" value="ATP-DEPENDENT DNA HELICASE HOMOLOG RECG, CHLOROPLASTIC"/>
    <property type="match status" value="1"/>
</dbReference>
<name>A0A4U8SB66_9HELI</name>
<evidence type="ECO:0000259" key="9">
    <source>
        <dbReference type="PROSITE" id="PS51194"/>
    </source>
</evidence>
<dbReference type="InterPro" id="IPR047112">
    <property type="entry name" value="RecG/Mfd"/>
</dbReference>
<dbReference type="NCBIfam" id="NF008169">
    <property type="entry name" value="PRK10917.2-3"/>
    <property type="match status" value="1"/>
</dbReference>
<proteinExistence type="predicted"/>
<evidence type="ECO:0000256" key="4">
    <source>
        <dbReference type="ARBA" id="ARBA00022806"/>
    </source>
</evidence>
<evidence type="ECO:0000256" key="6">
    <source>
        <dbReference type="ARBA" id="ARBA00023125"/>
    </source>
</evidence>
<evidence type="ECO:0000313" key="11">
    <source>
        <dbReference type="Proteomes" id="UP000029878"/>
    </source>
</evidence>
<dbReference type="PANTHER" id="PTHR47964:SF1">
    <property type="entry name" value="ATP-DEPENDENT DNA HELICASE HOMOLOG RECG, CHLOROPLASTIC"/>
    <property type="match status" value="1"/>
</dbReference>
<keyword evidence="3" id="KW-0378">Hydrolase</keyword>
<evidence type="ECO:0000256" key="3">
    <source>
        <dbReference type="ARBA" id="ARBA00022801"/>
    </source>
</evidence>
<dbReference type="PROSITE" id="PS51194">
    <property type="entry name" value="HELICASE_CTER"/>
    <property type="match status" value="1"/>
</dbReference>
<keyword evidence="7" id="KW-0234">DNA repair</keyword>
<accession>A0A4U8SB66</accession>
<keyword evidence="4 10" id="KW-0347">Helicase</keyword>
<gene>
    <name evidence="10" type="primary">recG</name>
    <name evidence="10" type="ORF">LS81_005220</name>
</gene>
<protein>
    <submittedName>
        <fullName evidence="10">ATP-dependent DNA helicase RecG</fullName>
    </submittedName>
</protein>
<dbReference type="SUPFAM" id="SSF52540">
    <property type="entry name" value="P-loop containing nucleoside triphosphate hydrolases"/>
    <property type="match status" value="1"/>
</dbReference>
<keyword evidence="5" id="KW-0067">ATP-binding</keyword>
<dbReference type="InterPro" id="IPR027417">
    <property type="entry name" value="P-loop_NTPase"/>
</dbReference>
<sequence length="619" mass="71601">MHALLSYCLENIPKSYDTTYPITELKQGERGVLEVIIEQKRLHNNILFIESFCKGFDSIIRIIIFNARPYHAQIFREKKTLFVLGTLEFQYDRVMNIQIPTLVNPKIPTKTHAITMQFKTRMTKSIELQKHITKEALANTHIPKHYSDKIYSIFHPDYEFFKQYNKEKALPKSFQDALKFIEIFDYTQRLRKKKTQFRSKFRCHGDLESFLSSLPFTLTNAQMQAIKTIQEDLKSQIACRRIVMGDVGCGKTMVILASVVLAYPQKSMLMAPTTILAKQLFEEAKKYLPKHINISYIASSNPKERKNPLQGDFIIGTHALLYRDGDLRDFALVMTDEQHRFGTNARNKLEQMLEGKDEYGRTKPHNIQFSATPIPRTMAMLKNNVISFSFIKELPFKKDIDTRIIDKNGFKKLLEHIQIELTKGHQIAIIYPRIEEADESSEKPIKDSRYAPIPYMSLKDAESYWTKHFPRVFSTHGKDKEKEEVLEQFANTESAILLATTMIEVGISLPKLSIVVIVGAERLGLASLHQLRGRVSRNGLKGYCYLYTHQTQNERLIRFSKTLSGFDIAELDLKYRNSGDLLDGILQSGAQFRYFDFSTDSKFLEEANTLLNTLELKRN</sequence>
<feature type="domain" description="Helicase C-terminal" evidence="9">
    <location>
        <begin position="409"/>
        <end position="574"/>
    </location>
</feature>
<evidence type="ECO:0000256" key="7">
    <source>
        <dbReference type="ARBA" id="ARBA00023204"/>
    </source>
</evidence>
<keyword evidence="2" id="KW-0227">DNA damage</keyword>
<dbReference type="EMBL" id="JRPL02000009">
    <property type="protein sequence ID" value="TLD83338.1"/>
    <property type="molecule type" value="Genomic_DNA"/>
</dbReference>
<dbReference type="InterPro" id="IPR011545">
    <property type="entry name" value="DEAD/DEAH_box_helicase_dom"/>
</dbReference>
<dbReference type="Pfam" id="PF00271">
    <property type="entry name" value="Helicase_C"/>
    <property type="match status" value="1"/>
</dbReference>
<dbReference type="Proteomes" id="UP000029878">
    <property type="component" value="Unassembled WGS sequence"/>
</dbReference>
<dbReference type="Pfam" id="PF00270">
    <property type="entry name" value="DEAD"/>
    <property type="match status" value="1"/>
</dbReference>
<evidence type="ECO:0000256" key="1">
    <source>
        <dbReference type="ARBA" id="ARBA00022741"/>
    </source>
</evidence>
<dbReference type="AlphaFoldDB" id="A0A4U8SB66"/>
<dbReference type="GO" id="GO:0006281">
    <property type="term" value="P:DNA repair"/>
    <property type="evidence" value="ECO:0007669"/>
    <property type="project" value="UniProtKB-KW"/>
</dbReference>
<keyword evidence="6" id="KW-0238">DNA-binding</keyword>
<dbReference type="GO" id="GO:0003677">
    <property type="term" value="F:DNA binding"/>
    <property type="evidence" value="ECO:0007669"/>
    <property type="project" value="UniProtKB-KW"/>
</dbReference>
<comment type="caution">
    <text evidence="10">The sequence shown here is derived from an EMBL/GenBank/DDBJ whole genome shotgun (WGS) entry which is preliminary data.</text>
</comment>
<keyword evidence="1" id="KW-0547">Nucleotide-binding</keyword>
<dbReference type="Gene3D" id="3.40.50.300">
    <property type="entry name" value="P-loop containing nucleotide triphosphate hydrolases"/>
    <property type="match status" value="2"/>
</dbReference>